<dbReference type="AlphaFoldDB" id="A0A0F9GIN9"/>
<keyword evidence="3" id="KW-0804">Transcription</keyword>
<evidence type="ECO:0000256" key="1">
    <source>
        <dbReference type="ARBA" id="ARBA00023015"/>
    </source>
</evidence>
<comment type="caution">
    <text evidence="5">The sequence shown here is derived from an EMBL/GenBank/DDBJ whole genome shotgun (WGS) entry which is preliminary data.</text>
</comment>
<dbReference type="PRINTS" id="PR00035">
    <property type="entry name" value="HTHGNTR"/>
</dbReference>
<dbReference type="Pfam" id="PF00392">
    <property type="entry name" value="GntR"/>
    <property type="match status" value="1"/>
</dbReference>
<dbReference type="SMART" id="SM00866">
    <property type="entry name" value="UTRA"/>
    <property type="match status" value="1"/>
</dbReference>
<name>A0A0F9GIN9_9ZZZZ</name>
<dbReference type="PROSITE" id="PS50949">
    <property type="entry name" value="HTH_GNTR"/>
    <property type="match status" value="1"/>
</dbReference>
<dbReference type="GO" id="GO:0045892">
    <property type="term" value="P:negative regulation of DNA-templated transcription"/>
    <property type="evidence" value="ECO:0007669"/>
    <property type="project" value="TreeGrafter"/>
</dbReference>
<dbReference type="GO" id="GO:0003700">
    <property type="term" value="F:DNA-binding transcription factor activity"/>
    <property type="evidence" value="ECO:0007669"/>
    <property type="project" value="InterPro"/>
</dbReference>
<accession>A0A0F9GIN9</accession>
<protein>
    <recommendedName>
        <fullName evidence="4">HTH gntR-type domain-containing protein</fullName>
    </recommendedName>
</protein>
<sequence>MNATIERNSPLTLSYQLKQILEEMVSSGKYKIGDPFPTERDIAEQFGVSRITVREAIGHLVYQGILRREQGRGTFVTQPKAYEKINELISYTQDMRNRGMKPSSKVLALKLERPSWEVMNSLRLGESDKVIKLARLRLADKEPMTIQTVYLSYNVCPEVYEKDFDWTTQSLNLVLKDLGFRVVSAVQRISADIANDLEAELLEIPSASPLLIGEQISYLTNDKPIETLKSVYRADRYDIVVNLNQEKEKKD</sequence>
<dbReference type="GO" id="GO:0003677">
    <property type="term" value="F:DNA binding"/>
    <property type="evidence" value="ECO:0007669"/>
    <property type="project" value="UniProtKB-KW"/>
</dbReference>
<dbReference type="Pfam" id="PF07702">
    <property type="entry name" value="UTRA"/>
    <property type="match status" value="1"/>
</dbReference>
<dbReference type="FunFam" id="1.10.10.10:FF:000079">
    <property type="entry name" value="GntR family transcriptional regulator"/>
    <property type="match status" value="1"/>
</dbReference>
<dbReference type="SUPFAM" id="SSF46785">
    <property type="entry name" value="Winged helix' DNA-binding domain"/>
    <property type="match status" value="1"/>
</dbReference>
<dbReference type="CDD" id="cd07377">
    <property type="entry name" value="WHTH_GntR"/>
    <property type="match status" value="1"/>
</dbReference>
<keyword evidence="2" id="KW-0238">DNA-binding</keyword>
<reference evidence="5" key="1">
    <citation type="journal article" date="2015" name="Nature">
        <title>Complex archaea that bridge the gap between prokaryotes and eukaryotes.</title>
        <authorList>
            <person name="Spang A."/>
            <person name="Saw J.H."/>
            <person name="Jorgensen S.L."/>
            <person name="Zaremba-Niedzwiedzka K."/>
            <person name="Martijn J."/>
            <person name="Lind A.E."/>
            <person name="van Eijk R."/>
            <person name="Schleper C."/>
            <person name="Guy L."/>
            <person name="Ettema T.J."/>
        </authorList>
    </citation>
    <scope>NUCLEOTIDE SEQUENCE</scope>
</reference>
<dbReference type="InterPro" id="IPR011663">
    <property type="entry name" value="UTRA"/>
</dbReference>
<dbReference type="PANTHER" id="PTHR44846:SF1">
    <property type="entry name" value="MANNOSYL-D-GLYCERATE TRANSPORT_METABOLISM SYSTEM REPRESSOR MNGR-RELATED"/>
    <property type="match status" value="1"/>
</dbReference>
<dbReference type="PANTHER" id="PTHR44846">
    <property type="entry name" value="MANNOSYL-D-GLYCERATE TRANSPORT/METABOLISM SYSTEM REPRESSOR MNGR-RELATED"/>
    <property type="match status" value="1"/>
</dbReference>
<dbReference type="InterPro" id="IPR036388">
    <property type="entry name" value="WH-like_DNA-bd_sf"/>
</dbReference>
<dbReference type="InterPro" id="IPR028978">
    <property type="entry name" value="Chorismate_lyase_/UTRA_dom_sf"/>
</dbReference>
<feature type="domain" description="HTH gntR-type" evidence="4">
    <location>
        <begin position="11"/>
        <end position="79"/>
    </location>
</feature>
<dbReference type="Gene3D" id="1.10.10.10">
    <property type="entry name" value="Winged helix-like DNA-binding domain superfamily/Winged helix DNA-binding domain"/>
    <property type="match status" value="1"/>
</dbReference>
<gene>
    <name evidence="5" type="ORF">LCGC14_2116470</name>
</gene>
<dbReference type="SMART" id="SM00345">
    <property type="entry name" value="HTH_GNTR"/>
    <property type="match status" value="1"/>
</dbReference>
<dbReference type="InterPro" id="IPR000524">
    <property type="entry name" value="Tscrpt_reg_HTH_GntR"/>
</dbReference>
<dbReference type="EMBL" id="LAZR01026261">
    <property type="protein sequence ID" value="KKL69285.1"/>
    <property type="molecule type" value="Genomic_DNA"/>
</dbReference>
<evidence type="ECO:0000256" key="2">
    <source>
        <dbReference type="ARBA" id="ARBA00023125"/>
    </source>
</evidence>
<dbReference type="SUPFAM" id="SSF64288">
    <property type="entry name" value="Chorismate lyase-like"/>
    <property type="match status" value="1"/>
</dbReference>
<keyword evidence="1" id="KW-0805">Transcription regulation</keyword>
<dbReference type="InterPro" id="IPR036390">
    <property type="entry name" value="WH_DNA-bd_sf"/>
</dbReference>
<organism evidence="5">
    <name type="scientific">marine sediment metagenome</name>
    <dbReference type="NCBI Taxonomy" id="412755"/>
    <lineage>
        <taxon>unclassified sequences</taxon>
        <taxon>metagenomes</taxon>
        <taxon>ecological metagenomes</taxon>
    </lineage>
</organism>
<proteinExistence type="predicted"/>
<dbReference type="InterPro" id="IPR050679">
    <property type="entry name" value="Bact_HTH_transcr_reg"/>
</dbReference>
<evidence type="ECO:0000313" key="5">
    <source>
        <dbReference type="EMBL" id="KKL69285.1"/>
    </source>
</evidence>
<evidence type="ECO:0000259" key="4">
    <source>
        <dbReference type="PROSITE" id="PS50949"/>
    </source>
</evidence>
<evidence type="ECO:0000256" key="3">
    <source>
        <dbReference type="ARBA" id="ARBA00023163"/>
    </source>
</evidence>
<dbReference type="Gene3D" id="3.40.1410.10">
    <property type="entry name" value="Chorismate lyase-like"/>
    <property type="match status" value="1"/>
</dbReference>